<dbReference type="NCBIfam" id="TIGR01844">
    <property type="entry name" value="type_I_sec_TolC"/>
    <property type="match status" value="1"/>
</dbReference>
<evidence type="ECO:0000256" key="1">
    <source>
        <dbReference type="ARBA" id="ARBA00004442"/>
    </source>
</evidence>
<evidence type="ECO:0000256" key="9">
    <source>
        <dbReference type="SAM" id="SignalP"/>
    </source>
</evidence>
<comment type="similarity">
    <text evidence="2">Belongs to the outer membrane factor (OMF) (TC 1.B.17) family.</text>
</comment>
<dbReference type="InterPro" id="IPR003423">
    <property type="entry name" value="OMP_efflux"/>
</dbReference>
<keyword evidence="6" id="KW-0472">Membrane</keyword>
<evidence type="ECO:0000256" key="5">
    <source>
        <dbReference type="ARBA" id="ARBA00022692"/>
    </source>
</evidence>
<name>A0ABT0DFY2_9HYPH</name>
<feature type="chain" id="PRO_5046277103" evidence="9">
    <location>
        <begin position="29"/>
        <end position="470"/>
    </location>
</feature>
<keyword evidence="5" id="KW-0812">Transmembrane</keyword>
<dbReference type="Pfam" id="PF02321">
    <property type="entry name" value="OEP"/>
    <property type="match status" value="2"/>
</dbReference>
<gene>
    <name evidence="10" type="ORF">MWN34_18355</name>
</gene>
<organism evidence="10 11">
    <name type="scientific">Ancylobacter crimeensis</name>
    <dbReference type="NCBI Taxonomy" id="2579147"/>
    <lineage>
        <taxon>Bacteria</taxon>
        <taxon>Pseudomonadati</taxon>
        <taxon>Pseudomonadota</taxon>
        <taxon>Alphaproteobacteria</taxon>
        <taxon>Hyphomicrobiales</taxon>
        <taxon>Xanthobacteraceae</taxon>
        <taxon>Ancylobacter</taxon>
    </lineage>
</organism>
<keyword evidence="3" id="KW-0813">Transport</keyword>
<dbReference type="Proteomes" id="UP001203284">
    <property type="component" value="Unassembled WGS sequence"/>
</dbReference>
<comment type="subcellular location">
    <subcellularLocation>
        <location evidence="1">Cell outer membrane</location>
    </subcellularLocation>
</comment>
<comment type="caution">
    <text evidence="10">The sequence shown here is derived from an EMBL/GenBank/DDBJ whole genome shotgun (WGS) entry which is preliminary data.</text>
</comment>
<dbReference type="InterPro" id="IPR010130">
    <property type="entry name" value="T1SS_OMP_TolC"/>
</dbReference>
<evidence type="ECO:0000313" key="10">
    <source>
        <dbReference type="EMBL" id="MCK0198866.1"/>
    </source>
</evidence>
<keyword evidence="7" id="KW-0998">Cell outer membrane</keyword>
<dbReference type="PANTHER" id="PTHR30026">
    <property type="entry name" value="OUTER MEMBRANE PROTEIN TOLC"/>
    <property type="match status" value="1"/>
</dbReference>
<reference evidence="10 11" key="1">
    <citation type="submission" date="2022-04" db="EMBL/GenBank/DDBJ databases">
        <authorList>
            <person name="Grouzdev D.S."/>
            <person name="Pantiukh K.S."/>
            <person name="Krutkina M.S."/>
        </authorList>
    </citation>
    <scope>NUCLEOTIDE SEQUENCE [LARGE SCALE GENOMIC DNA]</scope>
    <source>
        <strain evidence="10 11">6x-1</strain>
    </source>
</reference>
<dbReference type="SUPFAM" id="SSF56954">
    <property type="entry name" value="Outer membrane efflux proteins (OEP)"/>
    <property type="match status" value="1"/>
</dbReference>
<proteinExistence type="inferred from homology"/>
<keyword evidence="4" id="KW-1134">Transmembrane beta strand</keyword>
<keyword evidence="11" id="KW-1185">Reference proteome</keyword>
<evidence type="ECO:0000256" key="3">
    <source>
        <dbReference type="ARBA" id="ARBA00022448"/>
    </source>
</evidence>
<feature type="signal peptide" evidence="9">
    <location>
        <begin position="1"/>
        <end position="28"/>
    </location>
</feature>
<evidence type="ECO:0000256" key="2">
    <source>
        <dbReference type="ARBA" id="ARBA00007613"/>
    </source>
</evidence>
<evidence type="ECO:0000256" key="8">
    <source>
        <dbReference type="SAM" id="Coils"/>
    </source>
</evidence>
<accession>A0ABT0DFY2</accession>
<dbReference type="Gene3D" id="1.20.1600.10">
    <property type="entry name" value="Outer membrane efflux proteins (OEP)"/>
    <property type="match status" value="1"/>
</dbReference>
<dbReference type="PANTHER" id="PTHR30026:SF22">
    <property type="entry name" value="OUTER MEMBRANE EFFLUX PROTEIN"/>
    <property type="match status" value="1"/>
</dbReference>
<keyword evidence="9" id="KW-0732">Signal</keyword>
<sequence length="470" mass="50220">MWHRTTGGKVVASAAVAVAICFAVPAQAQTLDQALASAYQKNPNLNSQRAATRATDEYVPMALSGYRPKINGSAYAGQTWVDARARATDPFSGQNITVKASYGLSPVGVGIVINQTIYDGLKTASSVRGAEFQVKGQRELLRNTEQTVLLDGTTAYMNVLQNGALLELSRQNLQAFREELRATNDRFAVGEVTRTDVAQAQASVASAESEVAQAEANLNTARATFFQVIGLQPNKLSPGRPIDGMLPRSLDKAVVSGLGQHPAIKAAEFAVDAAVQSVKVAESALSPTVGLQGSVSNDYNSSSSVQRATDATVLLNLTVPIYQGGAEFASIRQSKELLSQQRIEVDVNREQVRANVVQYWGALEAAKSAIQSAQASVTANEIALKGVREEWRVGQRTTLDVLQQTTDLFNARASLVVAQRDRVVASYALLAASGQLSAKSLGLKVASYNPTIHYDQVRDAWIGVRTPDGQ</sequence>
<protein>
    <submittedName>
        <fullName evidence="10">TolC family outer membrane protein</fullName>
    </submittedName>
</protein>
<evidence type="ECO:0000256" key="4">
    <source>
        <dbReference type="ARBA" id="ARBA00022452"/>
    </source>
</evidence>
<feature type="coiled-coil region" evidence="8">
    <location>
        <begin position="166"/>
        <end position="224"/>
    </location>
</feature>
<dbReference type="RefSeq" id="WP_247030762.1">
    <property type="nucleotide sequence ID" value="NZ_JALKCH010000015.1"/>
</dbReference>
<evidence type="ECO:0000313" key="11">
    <source>
        <dbReference type="Proteomes" id="UP001203284"/>
    </source>
</evidence>
<dbReference type="InterPro" id="IPR051906">
    <property type="entry name" value="TolC-like"/>
</dbReference>
<keyword evidence="8" id="KW-0175">Coiled coil</keyword>
<evidence type="ECO:0000256" key="6">
    <source>
        <dbReference type="ARBA" id="ARBA00023136"/>
    </source>
</evidence>
<evidence type="ECO:0000256" key="7">
    <source>
        <dbReference type="ARBA" id="ARBA00023237"/>
    </source>
</evidence>
<dbReference type="EMBL" id="JALKCH010000015">
    <property type="protein sequence ID" value="MCK0198866.1"/>
    <property type="molecule type" value="Genomic_DNA"/>
</dbReference>